<feature type="region of interest" description="Disordered" evidence="1">
    <location>
        <begin position="1"/>
        <end position="49"/>
    </location>
</feature>
<protein>
    <submittedName>
        <fullName evidence="2">Glucose-methanol-choline oxidoreductase</fullName>
    </submittedName>
</protein>
<dbReference type="Proteomes" id="UP000075230">
    <property type="component" value="Unassembled WGS sequence"/>
</dbReference>
<evidence type="ECO:0000313" key="3">
    <source>
        <dbReference type="Proteomes" id="UP000075230"/>
    </source>
</evidence>
<evidence type="ECO:0000313" key="2">
    <source>
        <dbReference type="EMBL" id="GAT23434.1"/>
    </source>
</evidence>
<accession>A0A146FB58</accession>
<reference evidence="2 3" key="1">
    <citation type="journal article" date="2016" name="DNA Res.">
        <title>Genome sequence of Aspergillus luchuensis NBRC 4314.</title>
        <authorList>
            <person name="Yamada O."/>
            <person name="Machida M."/>
            <person name="Hosoyama A."/>
            <person name="Goto M."/>
            <person name="Takahashi T."/>
            <person name="Futagami T."/>
            <person name="Yamagata Y."/>
            <person name="Takeuchi M."/>
            <person name="Kobayashi T."/>
            <person name="Koike H."/>
            <person name="Abe K."/>
            <person name="Asai K."/>
            <person name="Arita M."/>
            <person name="Fujita N."/>
            <person name="Fukuda K."/>
            <person name="Higa K."/>
            <person name="Horikawa H."/>
            <person name="Ishikawa T."/>
            <person name="Jinno K."/>
            <person name="Kato Y."/>
            <person name="Kirimura K."/>
            <person name="Mizutani O."/>
            <person name="Nakasone K."/>
            <person name="Sano M."/>
            <person name="Shiraishi Y."/>
            <person name="Tsukahara M."/>
            <person name="Gomi K."/>
        </authorList>
    </citation>
    <scope>NUCLEOTIDE SEQUENCE [LARGE SCALE GENOMIC DNA]</scope>
    <source>
        <strain evidence="2 3">RIB 2604</strain>
    </source>
</reference>
<sequence>MEKGKKWNIPEAGSGGQQQQQQQLTTTLIPGAAAATASATMPAHSQPREYPVAGLKEKRYLEASFGLSTFLPQFVHIEWSHQIDI</sequence>
<organism evidence="2 3">
    <name type="scientific">Aspergillus kawachii</name>
    <name type="common">White koji mold</name>
    <name type="synonym">Aspergillus awamori var. kawachi</name>
    <dbReference type="NCBI Taxonomy" id="1069201"/>
    <lineage>
        <taxon>Eukaryota</taxon>
        <taxon>Fungi</taxon>
        <taxon>Dikarya</taxon>
        <taxon>Ascomycota</taxon>
        <taxon>Pezizomycotina</taxon>
        <taxon>Eurotiomycetes</taxon>
        <taxon>Eurotiomycetidae</taxon>
        <taxon>Eurotiales</taxon>
        <taxon>Aspergillaceae</taxon>
        <taxon>Aspergillus</taxon>
        <taxon>Aspergillus subgen. Circumdati</taxon>
    </lineage>
</organism>
<dbReference type="AlphaFoldDB" id="A0A146FB58"/>
<evidence type="ECO:0000256" key="1">
    <source>
        <dbReference type="SAM" id="MobiDB-lite"/>
    </source>
</evidence>
<reference evidence="3" key="2">
    <citation type="submission" date="2016-02" db="EMBL/GenBank/DDBJ databases">
        <title>Genome sequencing of Aspergillus luchuensis NBRC 4314.</title>
        <authorList>
            <person name="Yamada O."/>
        </authorList>
    </citation>
    <scope>NUCLEOTIDE SEQUENCE [LARGE SCALE GENOMIC DNA]</scope>
    <source>
        <strain evidence="3">RIB 2604</strain>
    </source>
</reference>
<comment type="caution">
    <text evidence="2">The sequence shown here is derived from an EMBL/GenBank/DDBJ whole genome shotgun (WGS) entry which is preliminary data.</text>
</comment>
<feature type="compositionally biased region" description="Low complexity" evidence="1">
    <location>
        <begin position="17"/>
        <end position="43"/>
    </location>
</feature>
<name>A0A146FB58_ASPKA</name>
<dbReference type="EMBL" id="BCWF01000017">
    <property type="protein sequence ID" value="GAT23434.1"/>
    <property type="molecule type" value="Genomic_DNA"/>
</dbReference>
<gene>
    <name evidence="2" type="ORF">RIB2604_01705730</name>
</gene>
<proteinExistence type="predicted"/>